<dbReference type="GO" id="GO:0009425">
    <property type="term" value="C:bacterial-type flagellum basal body"/>
    <property type="evidence" value="ECO:0007669"/>
    <property type="project" value="UniProtKB-SubCell"/>
</dbReference>
<dbReference type="NCBIfam" id="TIGR03506">
    <property type="entry name" value="FlgEFG_subfam"/>
    <property type="match status" value="1"/>
</dbReference>
<name>X1J422_9ZZZZ</name>
<accession>X1J422</accession>
<comment type="caution">
    <text evidence="5">The sequence shown here is derived from an EMBL/GenBank/DDBJ whole genome shotgun (WGS) entry which is preliminary data.</text>
</comment>
<feature type="non-terminal residue" evidence="5">
    <location>
        <position position="165"/>
    </location>
</feature>
<dbReference type="PANTHER" id="PTHR30435:SF1">
    <property type="entry name" value="FLAGELLAR HOOK PROTEIN FLGE"/>
    <property type="match status" value="1"/>
</dbReference>
<dbReference type="InterPro" id="IPR037925">
    <property type="entry name" value="FlgE/F/G-like"/>
</dbReference>
<sequence>MPFNIALTGLNAANQDLNVTANNLANVSSTGFKASRAEFGDLFASTQRGVSRTAVGNGVSVSEVAQQFTQGNIETTGNNLDIAISGNGFFTLSTGGALSYTRDGQFEMDQNGNVINSQGSNLQVYPPLATGGFNTGGLQNLTLTTNESAPQATTTAKITANLPAS</sequence>
<feature type="domain" description="Flagellar basal body rod protein N-terminal" evidence="3">
    <location>
        <begin position="3"/>
        <end position="33"/>
    </location>
</feature>
<comment type="subcellular location">
    <subcellularLocation>
        <location evidence="1">Bacterial flagellum basal body</location>
    </subcellularLocation>
</comment>
<dbReference type="InterPro" id="IPR001444">
    <property type="entry name" value="Flag_bb_rod_N"/>
</dbReference>
<dbReference type="AlphaFoldDB" id="X1J422"/>
<evidence type="ECO:0000259" key="3">
    <source>
        <dbReference type="Pfam" id="PF00460"/>
    </source>
</evidence>
<evidence type="ECO:0000313" key="5">
    <source>
        <dbReference type="EMBL" id="GAH76255.1"/>
    </source>
</evidence>
<proteinExistence type="predicted"/>
<dbReference type="SUPFAM" id="SSF117143">
    <property type="entry name" value="Flagellar hook protein flgE"/>
    <property type="match status" value="1"/>
</dbReference>
<reference evidence="5" key="1">
    <citation type="journal article" date="2014" name="Front. Microbiol.">
        <title>High frequency of phylogenetically diverse reductive dehalogenase-homologous genes in deep subseafloor sedimentary metagenomes.</title>
        <authorList>
            <person name="Kawai M."/>
            <person name="Futagami T."/>
            <person name="Toyoda A."/>
            <person name="Takaki Y."/>
            <person name="Nishi S."/>
            <person name="Hori S."/>
            <person name="Arai W."/>
            <person name="Tsubouchi T."/>
            <person name="Morono Y."/>
            <person name="Uchiyama I."/>
            <person name="Ito T."/>
            <person name="Fujiyama A."/>
            <person name="Inagaki F."/>
            <person name="Takami H."/>
        </authorList>
    </citation>
    <scope>NUCLEOTIDE SEQUENCE</scope>
    <source>
        <strain evidence="5">Expedition CK06-06</strain>
    </source>
</reference>
<dbReference type="InterPro" id="IPR053967">
    <property type="entry name" value="LlgE_F_G-like_D1"/>
</dbReference>
<dbReference type="GO" id="GO:0005829">
    <property type="term" value="C:cytosol"/>
    <property type="evidence" value="ECO:0007669"/>
    <property type="project" value="TreeGrafter"/>
</dbReference>
<dbReference type="GO" id="GO:0009424">
    <property type="term" value="C:bacterial-type flagellum hook"/>
    <property type="evidence" value="ECO:0007669"/>
    <property type="project" value="TreeGrafter"/>
</dbReference>
<dbReference type="PANTHER" id="PTHR30435">
    <property type="entry name" value="FLAGELLAR PROTEIN"/>
    <property type="match status" value="1"/>
</dbReference>
<organism evidence="5">
    <name type="scientific">marine sediment metagenome</name>
    <dbReference type="NCBI Taxonomy" id="412755"/>
    <lineage>
        <taxon>unclassified sequences</taxon>
        <taxon>metagenomes</taxon>
        <taxon>ecological metagenomes</taxon>
    </lineage>
</organism>
<keyword evidence="2" id="KW-0975">Bacterial flagellum</keyword>
<dbReference type="GO" id="GO:0071978">
    <property type="term" value="P:bacterial-type flagellum-dependent swarming motility"/>
    <property type="evidence" value="ECO:0007669"/>
    <property type="project" value="TreeGrafter"/>
</dbReference>
<dbReference type="Pfam" id="PF22692">
    <property type="entry name" value="LlgE_F_G_D1"/>
    <property type="match status" value="1"/>
</dbReference>
<evidence type="ECO:0000256" key="2">
    <source>
        <dbReference type="ARBA" id="ARBA00023143"/>
    </source>
</evidence>
<dbReference type="InterPro" id="IPR020013">
    <property type="entry name" value="Flagellar_FlgE/F/G"/>
</dbReference>
<evidence type="ECO:0000259" key="4">
    <source>
        <dbReference type="Pfam" id="PF22692"/>
    </source>
</evidence>
<dbReference type="InterPro" id="IPR019776">
    <property type="entry name" value="Flagellar_basal_body_rod_CS"/>
</dbReference>
<protein>
    <submittedName>
        <fullName evidence="5">Uncharacterized protein</fullName>
    </submittedName>
</protein>
<evidence type="ECO:0000256" key="1">
    <source>
        <dbReference type="ARBA" id="ARBA00004117"/>
    </source>
</evidence>
<gene>
    <name evidence="5" type="ORF">S03H2_42553</name>
</gene>
<feature type="domain" description="Flagellar hook protein FlgE/F/G-like D1" evidence="4">
    <location>
        <begin position="83"/>
        <end position="140"/>
    </location>
</feature>
<dbReference type="EMBL" id="BARU01026500">
    <property type="protein sequence ID" value="GAH76255.1"/>
    <property type="molecule type" value="Genomic_DNA"/>
</dbReference>
<dbReference type="PROSITE" id="PS00588">
    <property type="entry name" value="FLAGELLA_BB_ROD"/>
    <property type="match status" value="1"/>
</dbReference>
<dbReference type="Pfam" id="PF00460">
    <property type="entry name" value="Flg_bb_rod"/>
    <property type="match status" value="1"/>
</dbReference>